<evidence type="ECO:0000313" key="4">
    <source>
        <dbReference type="Proteomes" id="UP000030765"/>
    </source>
</evidence>
<dbReference type="VEuPathDB" id="VectorBase:ASIC004300"/>
<reference evidence="2 4" key="1">
    <citation type="journal article" date="2014" name="BMC Genomics">
        <title>Genome sequence of Anopheles sinensis provides insight into genetics basis of mosquito competence for malaria parasites.</title>
        <authorList>
            <person name="Zhou D."/>
            <person name="Zhang D."/>
            <person name="Ding G."/>
            <person name="Shi L."/>
            <person name="Hou Q."/>
            <person name="Ye Y."/>
            <person name="Xu Y."/>
            <person name="Zhou H."/>
            <person name="Xiong C."/>
            <person name="Li S."/>
            <person name="Yu J."/>
            <person name="Hong S."/>
            <person name="Yu X."/>
            <person name="Zou P."/>
            <person name="Chen C."/>
            <person name="Chang X."/>
            <person name="Wang W."/>
            <person name="Lv Y."/>
            <person name="Sun Y."/>
            <person name="Ma L."/>
            <person name="Shen B."/>
            <person name="Zhu C."/>
        </authorList>
    </citation>
    <scope>NUCLEOTIDE SEQUENCE [LARGE SCALE GENOMIC DNA]</scope>
</reference>
<evidence type="ECO:0000313" key="3">
    <source>
        <dbReference type="EnsemblMetazoa" id="ASIC004300-PA"/>
    </source>
</evidence>
<name>A0A084VGK1_ANOSI</name>
<keyword evidence="1" id="KW-0812">Transmembrane</keyword>
<dbReference type="EMBL" id="KE524831">
    <property type="protein sequence ID" value="KFB37095.1"/>
    <property type="molecule type" value="Genomic_DNA"/>
</dbReference>
<evidence type="ECO:0000313" key="2">
    <source>
        <dbReference type="EMBL" id="KFB37095.1"/>
    </source>
</evidence>
<dbReference type="EnsemblMetazoa" id="ASIC004300-RA">
    <property type="protein sequence ID" value="ASIC004300-PA"/>
    <property type="gene ID" value="ASIC004300"/>
</dbReference>
<accession>A0A084VGK1</accession>
<evidence type="ECO:0000256" key="1">
    <source>
        <dbReference type="SAM" id="Phobius"/>
    </source>
</evidence>
<feature type="transmembrane region" description="Helical" evidence="1">
    <location>
        <begin position="63"/>
        <end position="82"/>
    </location>
</feature>
<dbReference type="AlphaFoldDB" id="A0A084VGK1"/>
<gene>
    <name evidence="2" type="ORF">ZHAS_00004300</name>
</gene>
<proteinExistence type="predicted"/>
<protein>
    <submittedName>
        <fullName evidence="2 3">Uncharacterized protein</fullName>
    </submittedName>
</protein>
<reference evidence="3" key="2">
    <citation type="submission" date="2020-05" db="UniProtKB">
        <authorList>
            <consortium name="EnsemblMetazoa"/>
        </authorList>
    </citation>
    <scope>IDENTIFICATION</scope>
</reference>
<keyword evidence="4" id="KW-1185">Reference proteome</keyword>
<organism evidence="2">
    <name type="scientific">Anopheles sinensis</name>
    <name type="common">Mosquito</name>
    <dbReference type="NCBI Taxonomy" id="74873"/>
    <lineage>
        <taxon>Eukaryota</taxon>
        <taxon>Metazoa</taxon>
        <taxon>Ecdysozoa</taxon>
        <taxon>Arthropoda</taxon>
        <taxon>Hexapoda</taxon>
        <taxon>Insecta</taxon>
        <taxon>Pterygota</taxon>
        <taxon>Neoptera</taxon>
        <taxon>Endopterygota</taxon>
        <taxon>Diptera</taxon>
        <taxon>Nematocera</taxon>
        <taxon>Culicoidea</taxon>
        <taxon>Culicidae</taxon>
        <taxon>Anophelinae</taxon>
        <taxon>Anopheles</taxon>
    </lineage>
</organism>
<sequence length="85" mass="9566">MHKTHLLCIPSRHRKNVTSLIEVECKRTEGASRTFQLKEEFVANRRKDRVGGSSRRRKRRRSCSFIAVILEFVNGVVLGGGGGQG</sequence>
<dbReference type="EMBL" id="ATLV01012978">
    <property type="status" value="NOT_ANNOTATED_CDS"/>
    <property type="molecule type" value="Genomic_DNA"/>
</dbReference>
<keyword evidence="1" id="KW-1133">Transmembrane helix</keyword>
<keyword evidence="1" id="KW-0472">Membrane</keyword>
<dbReference type="Proteomes" id="UP000030765">
    <property type="component" value="Unassembled WGS sequence"/>
</dbReference>